<feature type="non-terminal residue" evidence="2">
    <location>
        <position position="167"/>
    </location>
</feature>
<evidence type="ECO:0000313" key="2">
    <source>
        <dbReference type="EMBL" id="VDN14914.1"/>
    </source>
</evidence>
<reference evidence="2 3" key="1">
    <citation type="submission" date="2018-11" db="EMBL/GenBank/DDBJ databases">
        <authorList>
            <consortium name="Pathogen Informatics"/>
        </authorList>
    </citation>
    <scope>NUCLEOTIDE SEQUENCE [LARGE SCALE GENOMIC DNA]</scope>
</reference>
<name>A0A3P7LDM7_DIBLA</name>
<dbReference type="Proteomes" id="UP000281553">
    <property type="component" value="Unassembled WGS sequence"/>
</dbReference>
<organism evidence="2 3">
    <name type="scientific">Dibothriocephalus latus</name>
    <name type="common">Fish tapeworm</name>
    <name type="synonym">Diphyllobothrium latum</name>
    <dbReference type="NCBI Taxonomy" id="60516"/>
    <lineage>
        <taxon>Eukaryota</taxon>
        <taxon>Metazoa</taxon>
        <taxon>Spiralia</taxon>
        <taxon>Lophotrochozoa</taxon>
        <taxon>Platyhelminthes</taxon>
        <taxon>Cestoda</taxon>
        <taxon>Eucestoda</taxon>
        <taxon>Diphyllobothriidea</taxon>
        <taxon>Diphyllobothriidae</taxon>
        <taxon>Dibothriocephalus</taxon>
    </lineage>
</organism>
<dbReference type="Pfam" id="PF23171">
    <property type="entry name" value="bHLH_HIF1A"/>
    <property type="match status" value="1"/>
</dbReference>
<dbReference type="EMBL" id="UYRU01060763">
    <property type="protein sequence ID" value="VDN14914.1"/>
    <property type="molecule type" value="Genomic_DNA"/>
</dbReference>
<protein>
    <recommendedName>
        <fullName evidence="1">BHLH domain-containing protein</fullName>
    </recommendedName>
</protein>
<evidence type="ECO:0000313" key="3">
    <source>
        <dbReference type="Proteomes" id="UP000281553"/>
    </source>
</evidence>
<proteinExistence type="predicted"/>
<sequence length="167" mass="18162">MTAYFRGHLILRHDNDGTLPAAADCASSRQTALSPREVRALRRKEKSRLAAKVRRNRESNILSQLMHALPVPLDAPSATSASSRLKSEDSTTAAPCISGVGLEKSGVIRIAGQTLFLYNSLSQILGTQSTPLISLLSRSIYGLFVHPRNLTIAYLTPPLAEALGWPW</sequence>
<dbReference type="OrthoDB" id="6288634at2759"/>
<gene>
    <name evidence="2" type="ORF">DILT_LOCUS10745</name>
</gene>
<evidence type="ECO:0000259" key="1">
    <source>
        <dbReference type="Pfam" id="PF23171"/>
    </source>
</evidence>
<feature type="domain" description="BHLH" evidence="1">
    <location>
        <begin position="37"/>
        <end position="83"/>
    </location>
</feature>
<keyword evidence="3" id="KW-1185">Reference proteome</keyword>
<dbReference type="InterPro" id="IPR011598">
    <property type="entry name" value="bHLH_dom"/>
</dbReference>
<accession>A0A3P7LDM7</accession>
<dbReference type="AlphaFoldDB" id="A0A3P7LDM7"/>
<dbReference type="GO" id="GO:0046983">
    <property type="term" value="F:protein dimerization activity"/>
    <property type="evidence" value="ECO:0007669"/>
    <property type="project" value="InterPro"/>
</dbReference>